<keyword evidence="3 6" id="KW-0812">Transmembrane</keyword>
<evidence type="ECO:0000256" key="2">
    <source>
        <dbReference type="ARBA" id="ARBA00022475"/>
    </source>
</evidence>
<keyword evidence="8" id="KW-1185">Reference proteome</keyword>
<keyword evidence="4 6" id="KW-1133">Transmembrane helix</keyword>
<evidence type="ECO:0000256" key="5">
    <source>
        <dbReference type="ARBA" id="ARBA00023136"/>
    </source>
</evidence>
<evidence type="ECO:0000256" key="4">
    <source>
        <dbReference type="ARBA" id="ARBA00022989"/>
    </source>
</evidence>
<evidence type="ECO:0000256" key="6">
    <source>
        <dbReference type="SAM" id="Phobius"/>
    </source>
</evidence>
<dbReference type="RefSeq" id="WP_394840184.1">
    <property type="nucleotide sequence ID" value="NZ_CP089929.1"/>
</dbReference>
<feature type="transmembrane region" description="Helical" evidence="6">
    <location>
        <begin position="294"/>
        <end position="318"/>
    </location>
</feature>
<feature type="transmembrane region" description="Helical" evidence="6">
    <location>
        <begin position="37"/>
        <end position="58"/>
    </location>
</feature>
<dbReference type="CDD" id="cd06581">
    <property type="entry name" value="TM_PBP1_LivM_like"/>
    <property type="match status" value="1"/>
</dbReference>
<feature type="transmembrane region" description="Helical" evidence="6">
    <location>
        <begin position="170"/>
        <end position="189"/>
    </location>
</feature>
<reference evidence="7" key="1">
    <citation type="submission" date="2021-12" db="EMBL/GenBank/DDBJ databases">
        <title>Discovery of the Pendulisporaceae a myxobacterial family with distinct sporulation behavior and unique specialized metabolism.</title>
        <authorList>
            <person name="Garcia R."/>
            <person name="Popoff A."/>
            <person name="Bader C.D."/>
            <person name="Loehr J."/>
            <person name="Walesch S."/>
            <person name="Walt C."/>
            <person name="Boldt J."/>
            <person name="Bunk B."/>
            <person name="Haeckl F.J.F.P.J."/>
            <person name="Gunesch A.P."/>
            <person name="Birkelbach J."/>
            <person name="Nuebel U."/>
            <person name="Pietschmann T."/>
            <person name="Bach T."/>
            <person name="Mueller R."/>
        </authorList>
    </citation>
    <scope>NUCLEOTIDE SEQUENCE</scope>
    <source>
        <strain evidence="7">MSr11367</strain>
    </source>
</reference>
<keyword evidence="5 6" id="KW-0472">Membrane</keyword>
<feature type="transmembrane region" description="Helical" evidence="6">
    <location>
        <begin position="102"/>
        <end position="122"/>
    </location>
</feature>
<sequence>MDLPKIILRSAVPLLIGIPILWIFQGAVGGPGGTETAMAVILMMAGINVILAVSLNVVNGFTGQFSIGHAGFMAVGAYTAAKITVATNSLEIVGIPTAVSDQLIFLFAMVAGMAMAALMGLLVGMPSLRLRGDYLAIVTLGFNEIIRVLIENTEFLGQATGISGLPKRTNILWVGIAVIVTIAMAKRLLGSTHGRALLAIREDEVAAEAMGVDTTGYKVRAFVISSAFAGLAGALLVHQIQLCTPRSFTFIKSIEVVVMVVLGGMGSVTGSVVAALVLSFALEGLRDVQQYRMVMYSVLLIALMLTRPTGIFGTREIWDMIPKLRKKVSS</sequence>
<gene>
    <name evidence="7" type="ORF">LVJ94_25190</name>
</gene>
<keyword evidence="2" id="KW-1003">Cell membrane</keyword>
<accession>A0ABZ2LJE1</accession>
<dbReference type="EMBL" id="CP089983">
    <property type="protein sequence ID" value="WXB10510.1"/>
    <property type="molecule type" value="Genomic_DNA"/>
</dbReference>
<comment type="subcellular location">
    <subcellularLocation>
        <location evidence="1">Cell membrane</location>
        <topology evidence="1">Multi-pass membrane protein</topology>
    </subcellularLocation>
</comment>
<evidence type="ECO:0000256" key="1">
    <source>
        <dbReference type="ARBA" id="ARBA00004651"/>
    </source>
</evidence>
<dbReference type="Pfam" id="PF02653">
    <property type="entry name" value="BPD_transp_2"/>
    <property type="match status" value="1"/>
</dbReference>
<evidence type="ECO:0000313" key="8">
    <source>
        <dbReference type="Proteomes" id="UP001374803"/>
    </source>
</evidence>
<evidence type="ECO:0000313" key="7">
    <source>
        <dbReference type="EMBL" id="WXB10510.1"/>
    </source>
</evidence>
<evidence type="ECO:0000256" key="3">
    <source>
        <dbReference type="ARBA" id="ARBA00022692"/>
    </source>
</evidence>
<dbReference type="InterPro" id="IPR001851">
    <property type="entry name" value="ABC_transp_permease"/>
</dbReference>
<feature type="transmembrane region" description="Helical" evidence="6">
    <location>
        <begin position="7"/>
        <end position="25"/>
    </location>
</feature>
<dbReference type="InterPro" id="IPR043428">
    <property type="entry name" value="LivM-like"/>
</dbReference>
<dbReference type="PANTHER" id="PTHR30482:SF10">
    <property type="entry name" value="HIGH-AFFINITY BRANCHED-CHAIN AMINO ACID TRANSPORT PROTEIN BRAE"/>
    <property type="match status" value="1"/>
</dbReference>
<protein>
    <submittedName>
        <fullName evidence="7">Branched-chain amino acid ABC transporter permease</fullName>
    </submittedName>
</protein>
<proteinExistence type="predicted"/>
<feature type="transmembrane region" description="Helical" evidence="6">
    <location>
        <begin position="70"/>
        <end position="90"/>
    </location>
</feature>
<dbReference type="Proteomes" id="UP001374803">
    <property type="component" value="Chromosome"/>
</dbReference>
<dbReference type="PANTHER" id="PTHR30482">
    <property type="entry name" value="HIGH-AFFINITY BRANCHED-CHAIN AMINO ACID TRANSPORT SYSTEM PERMEASE"/>
    <property type="match status" value="1"/>
</dbReference>
<feature type="transmembrane region" description="Helical" evidence="6">
    <location>
        <begin position="256"/>
        <end position="282"/>
    </location>
</feature>
<organism evidence="7 8">
    <name type="scientific">Pendulispora rubella</name>
    <dbReference type="NCBI Taxonomy" id="2741070"/>
    <lineage>
        <taxon>Bacteria</taxon>
        <taxon>Pseudomonadati</taxon>
        <taxon>Myxococcota</taxon>
        <taxon>Myxococcia</taxon>
        <taxon>Myxococcales</taxon>
        <taxon>Sorangiineae</taxon>
        <taxon>Pendulisporaceae</taxon>
        <taxon>Pendulispora</taxon>
    </lineage>
</organism>
<name>A0ABZ2LJE1_9BACT</name>